<keyword evidence="1" id="KW-0175">Coiled coil</keyword>
<sequence length="600" mass="66871">MMAGDQVGEVRGRLRAMSSELGANQRTAEAHAATLARAEQAERELERIRRKMYQIVPDWKRLKEQAQAFAASEAAANERLRVLEEELAQLRYNHSTMNSSDGIAQSRSKVDRDEQIVDLSTQLSDAKCRIAELEAVNNALVKLTETSEAQSREHLAALKEQLNGLQKSYQMSDATKEAEVAKLKEALANNVSSVEPRGPSIRMDVSLVEFILSALEHEQSLSIAACRQSDADQETIQAMSHELEAIRLQYDRASTAIDVLSRRSCRRALATITCNAERGSGSRDMPLHERDEQSESVQFALHQRNAEITQLRREITHLTEKYDNVLEQLRDQHSYNWAIVRLFNELKEESREATEQKRTEEVREPPKPTDHGEQDLSTAAPGPAKPSSESRPNPSRWQTRLIDRLTKLFQRQLYDENGKPIPRADMSEETQFVYDPVLKKYVDLSDPTSGQPSVPKLPPQRSRGNPSARLSAARPGAGPRSRYALPDDFSCTSTPPAAAPLSTRHVPPPVPAPDALPDMHEAERLRFAREDALKARVESLQKDLTARTNDLHRLIAGVAAQSSRLRVCAAPRQRSRASSSTLYGLLVGAGVAASAVFAYN</sequence>
<dbReference type="Proteomes" id="UP000039324">
    <property type="component" value="Unassembled WGS sequence"/>
</dbReference>
<protein>
    <submittedName>
        <fullName evidence="3">Uncharacterized protein</fullName>
    </submittedName>
</protein>
<organism evidence="3 4">
    <name type="scientific">Plasmodiophora brassicae</name>
    <name type="common">Clubroot disease agent</name>
    <dbReference type="NCBI Taxonomy" id="37360"/>
    <lineage>
        <taxon>Eukaryota</taxon>
        <taxon>Sar</taxon>
        <taxon>Rhizaria</taxon>
        <taxon>Endomyxa</taxon>
        <taxon>Phytomyxea</taxon>
        <taxon>Plasmodiophorida</taxon>
        <taxon>Plasmodiophoridae</taxon>
        <taxon>Plasmodiophora</taxon>
    </lineage>
</organism>
<evidence type="ECO:0000256" key="2">
    <source>
        <dbReference type="SAM" id="MobiDB-lite"/>
    </source>
</evidence>
<proteinExistence type="predicted"/>
<gene>
    <name evidence="3" type="ORF">PBRA_003394</name>
</gene>
<dbReference type="AlphaFoldDB" id="A0A0G4J8E8"/>
<reference evidence="3 4" key="1">
    <citation type="submission" date="2015-02" db="EMBL/GenBank/DDBJ databases">
        <authorList>
            <person name="Chooi Y.-H."/>
        </authorList>
    </citation>
    <scope>NUCLEOTIDE SEQUENCE [LARGE SCALE GENOMIC DNA]</scope>
    <source>
        <strain evidence="3">E3</strain>
    </source>
</reference>
<dbReference type="EMBL" id="CDSF01000155">
    <property type="protein sequence ID" value="CEP03787.1"/>
    <property type="molecule type" value="Genomic_DNA"/>
</dbReference>
<feature type="compositionally biased region" description="Basic and acidic residues" evidence="2">
    <location>
        <begin position="348"/>
        <end position="374"/>
    </location>
</feature>
<feature type="region of interest" description="Disordered" evidence="2">
    <location>
        <begin position="277"/>
        <end position="297"/>
    </location>
</feature>
<accession>A0A0G4J8E8</accession>
<evidence type="ECO:0000313" key="4">
    <source>
        <dbReference type="Proteomes" id="UP000039324"/>
    </source>
</evidence>
<evidence type="ECO:0000256" key="1">
    <source>
        <dbReference type="SAM" id="Coils"/>
    </source>
</evidence>
<feature type="region of interest" description="Disordered" evidence="2">
    <location>
        <begin position="348"/>
        <end position="397"/>
    </location>
</feature>
<name>A0A0G4J8E8_PLABS</name>
<feature type="coiled-coil region" evidence="1">
    <location>
        <begin position="28"/>
        <end position="168"/>
    </location>
</feature>
<feature type="region of interest" description="Disordered" evidence="2">
    <location>
        <begin position="443"/>
        <end position="505"/>
    </location>
</feature>
<feature type="compositionally biased region" description="Polar residues" evidence="2">
    <location>
        <begin position="387"/>
        <end position="397"/>
    </location>
</feature>
<keyword evidence="4" id="KW-1185">Reference proteome</keyword>
<evidence type="ECO:0000313" key="3">
    <source>
        <dbReference type="EMBL" id="CEP03787.1"/>
    </source>
</evidence>